<keyword evidence="3" id="KW-1185">Reference proteome</keyword>
<proteinExistence type="predicted"/>
<dbReference type="OrthoDB" id="10472512at2759"/>
<gene>
    <name evidence="2" type="ORF">DFP72DRAFT_916013</name>
</gene>
<name>A0A8H6HKK4_9AGAR</name>
<feature type="compositionally biased region" description="Low complexity" evidence="1">
    <location>
        <begin position="75"/>
        <end position="97"/>
    </location>
</feature>
<feature type="region of interest" description="Disordered" evidence="1">
    <location>
        <begin position="1"/>
        <end position="39"/>
    </location>
</feature>
<dbReference type="AlphaFoldDB" id="A0A8H6HKK4"/>
<accession>A0A8H6HKK4</accession>
<feature type="compositionally biased region" description="Polar residues" evidence="1">
    <location>
        <begin position="20"/>
        <end position="38"/>
    </location>
</feature>
<dbReference type="Proteomes" id="UP000521943">
    <property type="component" value="Unassembled WGS sequence"/>
</dbReference>
<sequence>MDSPGQSSEKSKPAFPHNQLVPSSISPASPQESTSLSLSYIDKDDIPGLAQFDDVVTPLAATAEVPDPDRLGEITSTTSESLKSAKSASKSVPTAPSILPNSGTLLQRSRSGKRFLLSIFPLSILPYVKAGAGKKEDTLTNHGSTTEALAAPMDTHTHTHDMPTETSSQMAALHELSEKEYVVKRFTHIVDKYDDAYDQYWEKTQELQILIPSSKTGTRKASPLAKHCMAGVARTAQGQLPTLAVREIRGPVTFN</sequence>
<comment type="caution">
    <text evidence="2">The sequence shown here is derived from an EMBL/GenBank/DDBJ whole genome shotgun (WGS) entry which is preliminary data.</text>
</comment>
<dbReference type="EMBL" id="JACGCI010000069">
    <property type="protein sequence ID" value="KAF6748740.1"/>
    <property type="molecule type" value="Genomic_DNA"/>
</dbReference>
<feature type="region of interest" description="Disordered" evidence="1">
    <location>
        <begin position="63"/>
        <end position="105"/>
    </location>
</feature>
<protein>
    <submittedName>
        <fullName evidence="2">Uncharacterized protein</fullName>
    </submittedName>
</protein>
<reference evidence="2 3" key="1">
    <citation type="submission" date="2020-07" db="EMBL/GenBank/DDBJ databases">
        <title>Comparative genomics of pyrophilous fungi reveals a link between fire events and developmental genes.</title>
        <authorList>
            <consortium name="DOE Joint Genome Institute"/>
            <person name="Steindorff A.S."/>
            <person name="Carver A."/>
            <person name="Calhoun S."/>
            <person name="Stillman K."/>
            <person name="Liu H."/>
            <person name="Lipzen A."/>
            <person name="Pangilinan J."/>
            <person name="Labutti K."/>
            <person name="Bruns T.D."/>
            <person name="Grigoriev I.V."/>
        </authorList>
    </citation>
    <scope>NUCLEOTIDE SEQUENCE [LARGE SCALE GENOMIC DNA]</scope>
    <source>
        <strain evidence="2 3">CBS 144469</strain>
    </source>
</reference>
<evidence type="ECO:0000313" key="3">
    <source>
        <dbReference type="Proteomes" id="UP000521943"/>
    </source>
</evidence>
<evidence type="ECO:0000256" key="1">
    <source>
        <dbReference type="SAM" id="MobiDB-lite"/>
    </source>
</evidence>
<evidence type="ECO:0000313" key="2">
    <source>
        <dbReference type="EMBL" id="KAF6748740.1"/>
    </source>
</evidence>
<organism evidence="2 3">
    <name type="scientific">Ephemerocybe angulata</name>
    <dbReference type="NCBI Taxonomy" id="980116"/>
    <lineage>
        <taxon>Eukaryota</taxon>
        <taxon>Fungi</taxon>
        <taxon>Dikarya</taxon>
        <taxon>Basidiomycota</taxon>
        <taxon>Agaricomycotina</taxon>
        <taxon>Agaricomycetes</taxon>
        <taxon>Agaricomycetidae</taxon>
        <taxon>Agaricales</taxon>
        <taxon>Agaricineae</taxon>
        <taxon>Psathyrellaceae</taxon>
        <taxon>Ephemerocybe</taxon>
    </lineage>
</organism>